<dbReference type="Pfam" id="PF01820">
    <property type="entry name" value="Dala_Dala_lig_N"/>
    <property type="match status" value="1"/>
</dbReference>
<feature type="non-terminal residue" evidence="2">
    <location>
        <position position="85"/>
    </location>
</feature>
<dbReference type="EMBL" id="BARU01035201">
    <property type="protein sequence ID" value="GAH72345.1"/>
    <property type="molecule type" value="Genomic_DNA"/>
</dbReference>
<organism evidence="2">
    <name type="scientific">marine sediment metagenome</name>
    <dbReference type="NCBI Taxonomy" id="412755"/>
    <lineage>
        <taxon>unclassified sequences</taxon>
        <taxon>metagenomes</taxon>
        <taxon>ecological metagenomes</taxon>
    </lineage>
</organism>
<comment type="caution">
    <text evidence="2">The sequence shown here is derived from an EMBL/GenBank/DDBJ whole genome shotgun (WGS) entry which is preliminary data.</text>
</comment>
<proteinExistence type="predicted"/>
<dbReference type="SUPFAM" id="SSF52440">
    <property type="entry name" value="PreATP-grasp domain"/>
    <property type="match status" value="1"/>
</dbReference>
<dbReference type="Gene3D" id="3.40.50.20">
    <property type="match status" value="1"/>
</dbReference>
<protein>
    <recommendedName>
        <fullName evidence="1">D-alanine--D-alanine ligase N-terminal domain-containing protein</fullName>
    </recommendedName>
</protein>
<gene>
    <name evidence="2" type="ORF">S03H2_55139</name>
</gene>
<dbReference type="InterPro" id="IPR011127">
    <property type="entry name" value="Dala_Dala_lig_N"/>
</dbReference>
<evidence type="ECO:0000259" key="1">
    <source>
        <dbReference type="Pfam" id="PF01820"/>
    </source>
</evidence>
<sequence>MGDRKPMRVVVLTGGTSAEREVCLMSGRKVLGALDRERYEAVSVDLADITRAGDVAALLSAFGPGRRPDVVFVALHGGAGEDGTV</sequence>
<feature type="domain" description="D-alanine--D-alanine ligase N-terminal" evidence="1">
    <location>
        <begin position="8"/>
        <end position="47"/>
    </location>
</feature>
<evidence type="ECO:0000313" key="2">
    <source>
        <dbReference type="EMBL" id="GAH72345.1"/>
    </source>
</evidence>
<name>X1ISV6_9ZZZZ</name>
<reference evidence="2" key="1">
    <citation type="journal article" date="2014" name="Front. Microbiol.">
        <title>High frequency of phylogenetically diverse reductive dehalogenase-homologous genes in deep subseafloor sedimentary metagenomes.</title>
        <authorList>
            <person name="Kawai M."/>
            <person name="Futagami T."/>
            <person name="Toyoda A."/>
            <person name="Takaki Y."/>
            <person name="Nishi S."/>
            <person name="Hori S."/>
            <person name="Arai W."/>
            <person name="Tsubouchi T."/>
            <person name="Morono Y."/>
            <person name="Uchiyama I."/>
            <person name="Ito T."/>
            <person name="Fujiyama A."/>
            <person name="Inagaki F."/>
            <person name="Takami H."/>
        </authorList>
    </citation>
    <scope>NUCLEOTIDE SEQUENCE</scope>
    <source>
        <strain evidence="2">Expedition CK06-06</strain>
    </source>
</reference>
<dbReference type="AlphaFoldDB" id="X1ISV6"/>
<dbReference type="InterPro" id="IPR016185">
    <property type="entry name" value="PreATP-grasp_dom_sf"/>
</dbReference>
<accession>X1ISV6</accession>